<organism evidence="12 13">
    <name type="scientific">Steroidobacter denitrificans</name>
    <dbReference type="NCBI Taxonomy" id="465721"/>
    <lineage>
        <taxon>Bacteria</taxon>
        <taxon>Pseudomonadati</taxon>
        <taxon>Pseudomonadota</taxon>
        <taxon>Gammaproteobacteria</taxon>
        <taxon>Steroidobacterales</taxon>
        <taxon>Steroidobacteraceae</taxon>
        <taxon>Steroidobacter</taxon>
    </lineage>
</organism>
<dbReference type="InterPro" id="IPR010817">
    <property type="entry name" value="HemY_N"/>
</dbReference>
<gene>
    <name evidence="12" type="ORF">ACG33_14780</name>
</gene>
<evidence type="ECO:0000256" key="10">
    <source>
        <dbReference type="SAM" id="Phobius"/>
    </source>
</evidence>
<dbReference type="GO" id="GO:0042168">
    <property type="term" value="P:heme metabolic process"/>
    <property type="evidence" value="ECO:0007669"/>
    <property type="project" value="InterPro"/>
</dbReference>
<dbReference type="NCBIfam" id="TIGR00540">
    <property type="entry name" value="TPR_hemY_coli"/>
    <property type="match status" value="1"/>
</dbReference>
<dbReference type="Pfam" id="PF07219">
    <property type="entry name" value="HemY_N"/>
    <property type="match status" value="1"/>
</dbReference>
<keyword evidence="6 10" id="KW-0812">Transmembrane</keyword>
<accession>A0A127FD67</accession>
<evidence type="ECO:0000256" key="5">
    <source>
        <dbReference type="ARBA" id="ARBA00022519"/>
    </source>
</evidence>
<dbReference type="STRING" id="465721.ACG33_14780"/>
<evidence type="ECO:0000256" key="4">
    <source>
        <dbReference type="ARBA" id="ARBA00022475"/>
    </source>
</evidence>
<evidence type="ECO:0000256" key="9">
    <source>
        <dbReference type="ARBA" id="ARBA00023244"/>
    </source>
</evidence>
<keyword evidence="8 10" id="KW-0472">Membrane</keyword>
<dbReference type="GO" id="GO:0006779">
    <property type="term" value="P:porphyrin-containing compound biosynthetic process"/>
    <property type="evidence" value="ECO:0007669"/>
    <property type="project" value="UniProtKB-KW"/>
</dbReference>
<evidence type="ECO:0000256" key="6">
    <source>
        <dbReference type="ARBA" id="ARBA00022692"/>
    </source>
</evidence>
<dbReference type="OrthoDB" id="7053339at2"/>
<proteinExistence type="predicted"/>
<evidence type="ECO:0000256" key="2">
    <source>
        <dbReference type="ARBA" id="ARBA00004429"/>
    </source>
</evidence>
<keyword evidence="4" id="KW-1003">Cell membrane</keyword>
<evidence type="ECO:0000313" key="13">
    <source>
        <dbReference type="Proteomes" id="UP000070250"/>
    </source>
</evidence>
<keyword evidence="9" id="KW-0627">Porphyrin biosynthesis</keyword>
<keyword evidence="5" id="KW-0997">Cell inner membrane</keyword>
<reference evidence="12 13" key="1">
    <citation type="submission" date="2015-06" db="EMBL/GenBank/DDBJ databases">
        <title>A Comprehensive Approach to Explore the Metabolic and Phylogenetic Diversity of Bacterial Steroid Degradation in the Environment: Testosterone as an Example.</title>
        <authorList>
            <person name="Yang F.-C."/>
            <person name="Chen Y.-L."/>
            <person name="Yu C.-P."/>
            <person name="Tang S.-L."/>
            <person name="Wang P.-H."/>
            <person name="Ismail W."/>
            <person name="Wang C.-H."/>
            <person name="Yang C.-Y."/>
            <person name="Chiang Y.-R."/>
        </authorList>
    </citation>
    <scope>NUCLEOTIDE SEQUENCE [LARGE SCALE GENOMIC DNA]</scope>
    <source>
        <strain evidence="12 13">DSM 18526</strain>
    </source>
</reference>
<protein>
    <submittedName>
        <fullName evidence="12">HemY protein</fullName>
    </submittedName>
</protein>
<feature type="domain" description="HemY N-terminal" evidence="11">
    <location>
        <begin position="29"/>
        <end position="131"/>
    </location>
</feature>
<dbReference type="EMBL" id="CP011971">
    <property type="protein sequence ID" value="AMN48337.1"/>
    <property type="molecule type" value="Genomic_DNA"/>
</dbReference>
<dbReference type="Proteomes" id="UP000070250">
    <property type="component" value="Chromosome"/>
</dbReference>
<dbReference type="UniPathway" id="UPA00252"/>
<comment type="subcellular location">
    <subcellularLocation>
        <location evidence="2">Cell inner membrane</location>
        <topology evidence="2">Multi-pass membrane protein</topology>
    </subcellularLocation>
</comment>
<dbReference type="SUPFAM" id="SSF48452">
    <property type="entry name" value="TPR-like"/>
    <property type="match status" value="2"/>
</dbReference>
<name>A0A127FD67_STEDE</name>
<dbReference type="KEGG" id="sdf:ACG33_14780"/>
<evidence type="ECO:0000259" key="11">
    <source>
        <dbReference type="Pfam" id="PF07219"/>
    </source>
</evidence>
<keyword evidence="13" id="KW-1185">Reference proteome</keyword>
<evidence type="ECO:0000256" key="7">
    <source>
        <dbReference type="ARBA" id="ARBA00022989"/>
    </source>
</evidence>
<dbReference type="Gene3D" id="1.25.40.10">
    <property type="entry name" value="Tetratricopeptide repeat domain"/>
    <property type="match status" value="2"/>
</dbReference>
<comment type="function">
    <text evidence="1">Involved in a late step of protoheme IX synthesis.</text>
</comment>
<dbReference type="GO" id="GO:0005886">
    <property type="term" value="C:plasma membrane"/>
    <property type="evidence" value="ECO:0007669"/>
    <property type="project" value="UniProtKB-SubCell"/>
</dbReference>
<evidence type="ECO:0000256" key="8">
    <source>
        <dbReference type="ARBA" id="ARBA00023136"/>
    </source>
</evidence>
<comment type="pathway">
    <text evidence="3">Porphyrin-containing compound metabolism; protoheme biosynthesis.</text>
</comment>
<dbReference type="InterPro" id="IPR005254">
    <property type="entry name" value="Heme_biosyn_assoc_TPR_pro"/>
</dbReference>
<keyword evidence="7 10" id="KW-1133">Transmembrane helix</keyword>
<dbReference type="AlphaFoldDB" id="A0A127FD67"/>
<sequence>MLAMKNALILATALIGGALLANLLLTDPGYVALRLGGRLIEMSAVTFALLLIALYFLVRLGVQIWNARRIWQQSQTERRRERARRSLAQGLLEMTAGDWETAETTLTRHVRDAEQPLAHYLAAARAAELQGMAGRRDEWLTRALETSSEARVPALVMQAELQLKHKQVSAALATLEQLEAGGESNARTLMLLARIYHQTGAWQQLQALEPRLRSMRGITEDMVDQTLAQVHLDRLKAAGASADKAQLQAVWKAVPKSMAQRADVAIAYARAAVACSDPDAAEAYLAECIARQWDEAAVLAYGEVEGSDPLKPLEKAESWLASRPQDAALLLSCARLAIRAELYGKARSYLETSIGIRPRPEAYQLLAGLMEQLGERERSLQALNDGLALAVGRRANLKVRARRWTAGGRSDPRLR</sequence>
<dbReference type="InterPro" id="IPR011990">
    <property type="entry name" value="TPR-like_helical_dom_sf"/>
</dbReference>
<evidence type="ECO:0000256" key="1">
    <source>
        <dbReference type="ARBA" id="ARBA00002962"/>
    </source>
</evidence>
<feature type="transmembrane region" description="Helical" evidence="10">
    <location>
        <begin position="44"/>
        <end position="62"/>
    </location>
</feature>
<evidence type="ECO:0000256" key="3">
    <source>
        <dbReference type="ARBA" id="ARBA00004744"/>
    </source>
</evidence>
<evidence type="ECO:0000313" key="12">
    <source>
        <dbReference type="EMBL" id="AMN48337.1"/>
    </source>
</evidence>